<keyword evidence="1" id="KW-0472">Membrane</keyword>
<keyword evidence="1" id="KW-1133">Transmembrane helix</keyword>
<dbReference type="Proteomes" id="UP000051587">
    <property type="component" value="Unassembled WGS sequence"/>
</dbReference>
<dbReference type="RefSeq" id="WP_058261474.1">
    <property type="nucleotide sequence ID" value="NZ_CP051181.1"/>
</dbReference>
<dbReference type="OrthoDB" id="7724270at2"/>
<keyword evidence="1" id="KW-0812">Transmembrane</keyword>
<dbReference type="Gene3D" id="3.55.40.10">
    <property type="entry name" value="minor pseudopilin epsh domain"/>
    <property type="match status" value="1"/>
</dbReference>
<feature type="transmembrane region" description="Helical" evidence="1">
    <location>
        <begin position="23"/>
        <end position="46"/>
    </location>
</feature>
<dbReference type="SUPFAM" id="SSF54523">
    <property type="entry name" value="Pili subunits"/>
    <property type="match status" value="1"/>
</dbReference>
<protein>
    <submittedName>
        <fullName evidence="2">Type II secretion system protein H</fullName>
    </submittedName>
</protein>
<keyword evidence="3" id="KW-1185">Reference proteome</keyword>
<proteinExistence type="predicted"/>
<dbReference type="EMBL" id="CYSA01000007">
    <property type="protein sequence ID" value="CUH63475.1"/>
    <property type="molecule type" value="Genomic_DNA"/>
</dbReference>
<sequence>MGCQINPRSRAKGNSVLHRVRDAGFTLIELLIAVAIMAILAVGVSLSAARGPQERSDLALFREQFNSTQALAIAGGQSRGVQVSPRGLQMAQRTAAGWQVSDRVLRWRGRVSLRVPFGTEPGGRDTPDLVFLATGQVTEFDIVFADRGRVESCHSDGWTGLICDAD</sequence>
<evidence type="ECO:0000313" key="3">
    <source>
        <dbReference type="Proteomes" id="UP000051587"/>
    </source>
</evidence>
<dbReference type="InterPro" id="IPR012902">
    <property type="entry name" value="N_methyl_site"/>
</dbReference>
<dbReference type="PROSITE" id="PS00409">
    <property type="entry name" value="PROKAR_NTER_METHYL"/>
    <property type="match status" value="1"/>
</dbReference>
<dbReference type="AlphaFoldDB" id="A0A0P1F6F3"/>
<accession>A0A0P1F6F3</accession>
<dbReference type="InterPro" id="IPR045584">
    <property type="entry name" value="Pilin-like"/>
</dbReference>
<organism evidence="2 3">
    <name type="scientific">Thalassovita gelatinovora</name>
    <name type="common">Thalassobius gelatinovorus</name>
    <dbReference type="NCBI Taxonomy" id="53501"/>
    <lineage>
        <taxon>Bacteria</taxon>
        <taxon>Pseudomonadati</taxon>
        <taxon>Pseudomonadota</taxon>
        <taxon>Alphaproteobacteria</taxon>
        <taxon>Rhodobacterales</taxon>
        <taxon>Roseobacteraceae</taxon>
        <taxon>Thalassovita</taxon>
    </lineage>
</organism>
<evidence type="ECO:0000256" key="1">
    <source>
        <dbReference type="SAM" id="Phobius"/>
    </source>
</evidence>
<name>A0A0P1F6F3_THAGE</name>
<dbReference type="Pfam" id="PF07963">
    <property type="entry name" value="N_methyl"/>
    <property type="match status" value="1"/>
</dbReference>
<dbReference type="STRING" id="53501.SAMN04488043_107197"/>
<dbReference type="NCBIfam" id="TIGR02532">
    <property type="entry name" value="IV_pilin_GFxxxE"/>
    <property type="match status" value="1"/>
</dbReference>
<reference evidence="2 3" key="1">
    <citation type="submission" date="2015-09" db="EMBL/GenBank/DDBJ databases">
        <authorList>
            <consortium name="Swine Surveillance"/>
        </authorList>
    </citation>
    <scope>NUCLEOTIDE SEQUENCE [LARGE SCALE GENOMIC DNA]</scope>
    <source>
        <strain evidence="2 3">CECT 4357</strain>
    </source>
</reference>
<gene>
    <name evidence="2" type="ORF">TG4357_00694</name>
</gene>
<evidence type="ECO:0000313" key="2">
    <source>
        <dbReference type="EMBL" id="CUH63475.1"/>
    </source>
</evidence>